<dbReference type="PANTHER" id="PTHR34149:SF2">
    <property type="entry name" value="PROTEIN CBG11905"/>
    <property type="match status" value="1"/>
</dbReference>
<dbReference type="Proteomes" id="UP000038040">
    <property type="component" value="Unplaced"/>
</dbReference>
<keyword evidence="1" id="KW-1133">Transmembrane helix</keyword>
<dbReference type="InterPro" id="IPR022559">
    <property type="entry name" value="SUP-1-like"/>
</dbReference>
<dbReference type="OrthoDB" id="5874082at2759"/>
<keyword evidence="4" id="KW-1185">Reference proteome</keyword>
<dbReference type="Proteomes" id="UP000274756">
    <property type="component" value="Unassembled WGS sequence"/>
</dbReference>
<sequence>MCAVSAINSESKDFPLRFAYSLICKLERPESSAFHYYECCGTLYNECCFRLQTWLIIVLAVIGVLIIASIVISLVKCIFCCN</sequence>
<reference evidence="5" key="1">
    <citation type="submission" date="2017-02" db="UniProtKB">
        <authorList>
            <consortium name="WormBaseParasite"/>
        </authorList>
    </citation>
    <scope>IDENTIFICATION</scope>
</reference>
<proteinExistence type="predicted"/>
<dbReference type="WBParaSite" id="DME_0000190501-mRNA-1">
    <property type="protein sequence ID" value="DME_0000190501-mRNA-1"/>
    <property type="gene ID" value="DME_0000190501"/>
</dbReference>
<dbReference type="AlphaFoldDB" id="A0A0N4U508"/>
<evidence type="ECO:0000313" key="5">
    <source>
        <dbReference type="WBParaSite" id="DME_0000190501-mRNA-1"/>
    </source>
</evidence>
<keyword evidence="1" id="KW-0812">Transmembrane</keyword>
<keyword evidence="1" id="KW-0472">Membrane</keyword>
<accession>A0A0N4U508</accession>
<evidence type="ECO:0000313" key="2">
    <source>
        <dbReference type="EMBL" id="VDN56292.1"/>
    </source>
</evidence>
<feature type="transmembrane region" description="Helical" evidence="1">
    <location>
        <begin position="54"/>
        <end position="79"/>
    </location>
</feature>
<reference evidence="2 4" key="2">
    <citation type="submission" date="2018-11" db="EMBL/GenBank/DDBJ databases">
        <authorList>
            <consortium name="Pathogen Informatics"/>
        </authorList>
    </citation>
    <scope>NUCLEOTIDE SEQUENCE [LARGE SCALE GENOMIC DNA]</scope>
</reference>
<dbReference type="PANTHER" id="PTHR34149">
    <property type="entry name" value="PROTEIN CBG11905-RELATED"/>
    <property type="match status" value="1"/>
</dbReference>
<dbReference type="EMBL" id="UYYG01001155">
    <property type="protein sequence ID" value="VDN56292.1"/>
    <property type="molecule type" value="Genomic_DNA"/>
</dbReference>
<gene>
    <name evidence="2" type="ORF">DME_LOCUS6265</name>
</gene>
<organism evidence="3 5">
    <name type="scientific">Dracunculus medinensis</name>
    <name type="common">Guinea worm</name>
    <dbReference type="NCBI Taxonomy" id="318479"/>
    <lineage>
        <taxon>Eukaryota</taxon>
        <taxon>Metazoa</taxon>
        <taxon>Ecdysozoa</taxon>
        <taxon>Nematoda</taxon>
        <taxon>Chromadorea</taxon>
        <taxon>Rhabditida</taxon>
        <taxon>Spirurina</taxon>
        <taxon>Dracunculoidea</taxon>
        <taxon>Dracunculidae</taxon>
        <taxon>Dracunculus</taxon>
    </lineage>
</organism>
<evidence type="ECO:0000313" key="4">
    <source>
        <dbReference type="Proteomes" id="UP000274756"/>
    </source>
</evidence>
<name>A0A0N4U508_DRAME</name>
<protein>
    <submittedName>
        <fullName evidence="5">CX domain-containing protein</fullName>
    </submittedName>
</protein>
<evidence type="ECO:0000313" key="3">
    <source>
        <dbReference type="Proteomes" id="UP000038040"/>
    </source>
</evidence>
<dbReference type="Pfam" id="PF10853">
    <property type="entry name" value="DUF2650"/>
    <property type="match status" value="1"/>
</dbReference>
<evidence type="ECO:0000256" key="1">
    <source>
        <dbReference type="SAM" id="Phobius"/>
    </source>
</evidence>